<dbReference type="OrthoDB" id="3700432at2"/>
<dbReference type="AlphaFoldDB" id="A0A1H3PFU0"/>
<feature type="transmembrane region" description="Helical" evidence="1">
    <location>
        <begin position="26"/>
        <end position="47"/>
    </location>
</feature>
<sequence>MIKDELVRESIPEQRNPSLARSLGRVMFAFVFTAALLWATIVLAGIALSGVELFALVLVLSAAFIAVLDAWREIRFGAAARRSSEDCGGDSVSDAGK</sequence>
<gene>
    <name evidence="2" type="ORF">SAMN05216215_104213</name>
</gene>
<feature type="transmembrane region" description="Helical" evidence="1">
    <location>
        <begin position="53"/>
        <end position="71"/>
    </location>
</feature>
<dbReference type="RefSeq" id="WP_093273245.1">
    <property type="nucleotide sequence ID" value="NZ_FNOK01000042.1"/>
</dbReference>
<evidence type="ECO:0000313" key="2">
    <source>
        <dbReference type="EMBL" id="SDY99950.1"/>
    </source>
</evidence>
<keyword evidence="1" id="KW-0472">Membrane</keyword>
<protein>
    <submittedName>
        <fullName evidence="2">Uncharacterized protein</fullName>
    </submittedName>
</protein>
<keyword evidence="1" id="KW-0812">Transmembrane</keyword>
<proteinExistence type="predicted"/>
<organism evidence="2 3">
    <name type="scientific">Saccharopolyspora shandongensis</name>
    <dbReference type="NCBI Taxonomy" id="418495"/>
    <lineage>
        <taxon>Bacteria</taxon>
        <taxon>Bacillati</taxon>
        <taxon>Actinomycetota</taxon>
        <taxon>Actinomycetes</taxon>
        <taxon>Pseudonocardiales</taxon>
        <taxon>Pseudonocardiaceae</taxon>
        <taxon>Saccharopolyspora</taxon>
    </lineage>
</organism>
<evidence type="ECO:0000256" key="1">
    <source>
        <dbReference type="SAM" id="Phobius"/>
    </source>
</evidence>
<dbReference type="STRING" id="418495.SAMN05216215_104213"/>
<dbReference type="EMBL" id="FNOK01000042">
    <property type="protein sequence ID" value="SDY99950.1"/>
    <property type="molecule type" value="Genomic_DNA"/>
</dbReference>
<name>A0A1H3PFU0_9PSEU</name>
<keyword evidence="3" id="KW-1185">Reference proteome</keyword>
<evidence type="ECO:0000313" key="3">
    <source>
        <dbReference type="Proteomes" id="UP000199529"/>
    </source>
</evidence>
<accession>A0A1H3PFU0</accession>
<dbReference type="Proteomes" id="UP000199529">
    <property type="component" value="Unassembled WGS sequence"/>
</dbReference>
<keyword evidence="1" id="KW-1133">Transmembrane helix</keyword>
<reference evidence="3" key="1">
    <citation type="submission" date="2016-10" db="EMBL/GenBank/DDBJ databases">
        <authorList>
            <person name="Varghese N."/>
            <person name="Submissions S."/>
        </authorList>
    </citation>
    <scope>NUCLEOTIDE SEQUENCE [LARGE SCALE GENOMIC DNA]</scope>
    <source>
        <strain evidence="3">CGMCC 4.3530</strain>
    </source>
</reference>